<dbReference type="HAMAP" id="MF_01398">
    <property type="entry name" value="ATP_synth_b_bprime"/>
    <property type="match status" value="1"/>
</dbReference>
<dbReference type="PANTHER" id="PTHR33445:SF1">
    <property type="entry name" value="ATP SYNTHASE SUBUNIT B"/>
    <property type="match status" value="1"/>
</dbReference>
<name>A0A7V2ZL90_9BACT</name>
<comment type="function">
    <text evidence="11 15">F(1)F(0) ATP synthase produces ATP from ADP in the presence of a proton or sodium gradient. F-type ATPases consist of two structural domains, F(1) containing the extramembraneous catalytic core and F(0) containing the membrane proton channel, linked together by a central stalk and a peripheral stalk. During catalysis, ATP synthesis in the catalytic domain of F(1) is coupled via a rotary mechanism of the central stalk subunits to proton translocation.</text>
</comment>
<evidence type="ECO:0000256" key="4">
    <source>
        <dbReference type="ARBA" id="ARBA00022547"/>
    </source>
</evidence>
<organism evidence="18">
    <name type="scientific">Ignavibacterium album</name>
    <dbReference type="NCBI Taxonomy" id="591197"/>
    <lineage>
        <taxon>Bacteria</taxon>
        <taxon>Pseudomonadati</taxon>
        <taxon>Ignavibacteriota</taxon>
        <taxon>Ignavibacteria</taxon>
        <taxon>Ignavibacteriales</taxon>
        <taxon>Ignavibacteriaceae</taxon>
        <taxon>Ignavibacterium</taxon>
    </lineage>
</organism>
<evidence type="ECO:0000256" key="16">
    <source>
        <dbReference type="RuleBase" id="RU003848"/>
    </source>
</evidence>
<dbReference type="GO" id="GO:0045259">
    <property type="term" value="C:proton-transporting ATP synthase complex"/>
    <property type="evidence" value="ECO:0007669"/>
    <property type="project" value="UniProtKB-KW"/>
</dbReference>
<evidence type="ECO:0000256" key="7">
    <source>
        <dbReference type="ARBA" id="ARBA00022989"/>
    </source>
</evidence>
<evidence type="ECO:0000313" key="18">
    <source>
        <dbReference type="EMBL" id="HFI92054.1"/>
    </source>
</evidence>
<dbReference type="AlphaFoldDB" id="A0A7V2ZL90"/>
<evidence type="ECO:0000256" key="15">
    <source>
        <dbReference type="HAMAP-Rule" id="MF_01398"/>
    </source>
</evidence>
<proteinExistence type="inferred from homology"/>
<keyword evidence="9 15" id="KW-0472">Membrane</keyword>
<evidence type="ECO:0000256" key="17">
    <source>
        <dbReference type="SAM" id="Coils"/>
    </source>
</evidence>
<evidence type="ECO:0000256" key="8">
    <source>
        <dbReference type="ARBA" id="ARBA00023065"/>
    </source>
</evidence>
<evidence type="ECO:0000256" key="2">
    <source>
        <dbReference type="ARBA" id="ARBA00022448"/>
    </source>
</evidence>
<reference evidence="18" key="1">
    <citation type="journal article" date="2020" name="mSystems">
        <title>Genome- and Community-Level Interaction Insights into Carbon Utilization and Element Cycling Functions of Hydrothermarchaeota in Hydrothermal Sediment.</title>
        <authorList>
            <person name="Zhou Z."/>
            <person name="Liu Y."/>
            <person name="Xu W."/>
            <person name="Pan J."/>
            <person name="Luo Z.H."/>
            <person name="Li M."/>
        </authorList>
    </citation>
    <scope>NUCLEOTIDE SEQUENCE [LARGE SCALE GENOMIC DNA]</scope>
    <source>
        <strain evidence="18">SpSt-479</strain>
    </source>
</reference>
<dbReference type="GO" id="GO:0046961">
    <property type="term" value="F:proton-transporting ATPase activity, rotational mechanism"/>
    <property type="evidence" value="ECO:0007669"/>
    <property type="project" value="TreeGrafter"/>
</dbReference>
<keyword evidence="7 15" id="KW-1133">Transmembrane helix</keyword>
<dbReference type="PANTHER" id="PTHR33445">
    <property type="entry name" value="ATP SYNTHASE SUBUNIT B', CHLOROPLASTIC"/>
    <property type="match status" value="1"/>
</dbReference>
<evidence type="ECO:0000256" key="13">
    <source>
        <dbReference type="ARBA" id="ARBA00026054"/>
    </source>
</evidence>
<sequence length="182" mass="20194">MIAKIYFALISIIASEGGGAGLLSVDGGLAFWTTLTFLILLFILGKFAWKPILTALKQREEAIKESLAQAELAKEEAKKILAENQASLAKAEEESKKIIEQSRAYAENLKQQIINESKAQAQKLIEDASSEIERKKMAAFDELKNQVAQIAVDAASKILKENLDAEKNKQLVEKYIREISKN</sequence>
<evidence type="ECO:0000256" key="9">
    <source>
        <dbReference type="ARBA" id="ARBA00023136"/>
    </source>
</evidence>
<dbReference type="NCBIfam" id="TIGR01144">
    <property type="entry name" value="ATP_synt_b"/>
    <property type="match status" value="1"/>
</dbReference>
<feature type="coiled-coil region" evidence="17">
    <location>
        <begin position="53"/>
        <end position="138"/>
    </location>
</feature>
<evidence type="ECO:0000256" key="12">
    <source>
        <dbReference type="ARBA" id="ARBA00025614"/>
    </source>
</evidence>
<dbReference type="SUPFAM" id="SSF81573">
    <property type="entry name" value="F1F0 ATP synthase subunit B, membrane domain"/>
    <property type="match status" value="1"/>
</dbReference>
<gene>
    <name evidence="15 18" type="primary">atpF</name>
    <name evidence="18" type="ORF">ENS31_11100</name>
</gene>
<comment type="caution">
    <text evidence="18">The sequence shown here is derived from an EMBL/GenBank/DDBJ whole genome shotgun (WGS) entry which is preliminary data.</text>
</comment>
<dbReference type="InterPro" id="IPR028987">
    <property type="entry name" value="ATP_synth_B-like_membr_sf"/>
</dbReference>
<evidence type="ECO:0000256" key="3">
    <source>
        <dbReference type="ARBA" id="ARBA00022475"/>
    </source>
</evidence>
<dbReference type="GO" id="GO:0012505">
    <property type="term" value="C:endomembrane system"/>
    <property type="evidence" value="ECO:0007669"/>
    <property type="project" value="UniProtKB-SubCell"/>
</dbReference>
<evidence type="ECO:0000256" key="14">
    <source>
        <dbReference type="ARBA" id="ARBA00037847"/>
    </source>
</evidence>
<keyword evidence="4 15" id="KW-0138">CF(0)</keyword>
<keyword evidence="5 15" id="KW-0812">Transmembrane</keyword>
<dbReference type="Pfam" id="PF00430">
    <property type="entry name" value="ATP-synt_B"/>
    <property type="match status" value="1"/>
</dbReference>
<evidence type="ECO:0000256" key="1">
    <source>
        <dbReference type="ARBA" id="ARBA00005513"/>
    </source>
</evidence>
<comment type="subunit">
    <text evidence="13">F-type ATPases have 2 components, F(1) - the catalytic core - and F(0) - the membrane proton channel. F(1) has five subunits: alpha(3), beta(3), gamma(1), delta(1), epsilon(1). F(0) has four main subunits: a(1), b(2) and c(10-14). The alpha and beta chains form an alternating ring which encloses part of the gamma chain. F(1) is attached to F(0) by a central stalk formed by the gamma and epsilon chains, while a peripheral stalk is formed by the delta and b chains.</text>
</comment>
<evidence type="ECO:0000256" key="5">
    <source>
        <dbReference type="ARBA" id="ARBA00022692"/>
    </source>
</evidence>
<comment type="function">
    <text evidence="12">Component of the F(0) channel, it forms part of the peripheral stalk, linking F(1) to F(0). The b'-subunit is a diverged and duplicated form of b found in plants and photosynthetic bacteria.</text>
</comment>
<keyword evidence="3 15" id="KW-1003">Cell membrane</keyword>
<comment type="subunit">
    <text evidence="15">F-type ATPases have 2 components, F(1) - the catalytic core - and F(0) - the membrane proton channel. F(1) has five subunits: alpha(3), beta(3), gamma(1), delta(1), epsilon(1). F(0) has three main subunits: a(1), b(2) and c(10-14). The alpha and beta chains form an alternating ring which encloses part of the gamma chain. F(1) is attached to F(0) by a central stalk formed by the gamma and epsilon chains, while a peripheral stalk is formed by the delta and b chains.</text>
</comment>
<keyword evidence="10 15" id="KW-0066">ATP synthesis</keyword>
<dbReference type="InterPro" id="IPR002146">
    <property type="entry name" value="ATP_synth_b/b'su_bac/chlpt"/>
</dbReference>
<evidence type="ECO:0000256" key="10">
    <source>
        <dbReference type="ARBA" id="ARBA00023310"/>
    </source>
</evidence>
<dbReference type="InterPro" id="IPR005864">
    <property type="entry name" value="ATP_synth_F0_bsu_bac"/>
</dbReference>
<evidence type="ECO:0000256" key="11">
    <source>
        <dbReference type="ARBA" id="ARBA00025198"/>
    </source>
</evidence>
<feature type="transmembrane region" description="Helical" evidence="15">
    <location>
        <begin position="29"/>
        <end position="49"/>
    </location>
</feature>
<keyword evidence="17" id="KW-0175">Coiled coil</keyword>
<dbReference type="InterPro" id="IPR050059">
    <property type="entry name" value="ATP_synthase_B_chain"/>
</dbReference>
<dbReference type="CDD" id="cd06503">
    <property type="entry name" value="ATP-synt_Fo_b"/>
    <property type="match status" value="1"/>
</dbReference>
<keyword evidence="8 15" id="KW-0406">Ion transport</keyword>
<evidence type="ECO:0000256" key="6">
    <source>
        <dbReference type="ARBA" id="ARBA00022781"/>
    </source>
</evidence>
<dbReference type="EMBL" id="DSUJ01000008">
    <property type="protein sequence ID" value="HFI92054.1"/>
    <property type="molecule type" value="Genomic_DNA"/>
</dbReference>
<comment type="subcellular location">
    <subcellularLocation>
        <location evidence="15">Cell membrane</location>
        <topology evidence="15">Single-pass membrane protein</topology>
    </subcellularLocation>
    <subcellularLocation>
        <location evidence="14">Endomembrane system</location>
        <topology evidence="14">Single-pass membrane protein</topology>
    </subcellularLocation>
</comment>
<dbReference type="GO" id="GO:0005886">
    <property type="term" value="C:plasma membrane"/>
    <property type="evidence" value="ECO:0007669"/>
    <property type="project" value="UniProtKB-SubCell"/>
</dbReference>
<comment type="similarity">
    <text evidence="1 15 16">Belongs to the ATPase B chain family.</text>
</comment>
<protein>
    <recommendedName>
        <fullName evidence="15">ATP synthase subunit b</fullName>
    </recommendedName>
    <alternativeName>
        <fullName evidence="15">ATP synthase F(0) sector subunit b</fullName>
    </alternativeName>
    <alternativeName>
        <fullName evidence="15">ATPase subunit I</fullName>
    </alternativeName>
    <alternativeName>
        <fullName evidence="15">F-type ATPase subunit b</fullName>
        <shortName evidence="15">F-ATPase subunit b</shortName>
    </alternativeName>
</protein>
<keyword evidence="6 15" id="KW-0375">Hydrogen ion transport</keyword>
<dbReference type="RefSeq" id="WP_304144179.1">
    <property type="nucleotide sequence ID" value="NZ_JAOAIE010000036.1"/>
</dbReference>
<dbReference type="GO" id="GO:0046933">
    <property type="term" value="F:proton-transporting ATP synthase activity, rotational mechanism"/>
    <property type="evidence" value="ECO:0007669"/>
    <property type="project" value="UniProtKB-UniRule"/>
</dbReference>
<accession>A0A7V2ZL90</accession>
<keyword evidence="2 15" id="KW-0813">Transport</keyword>